<name>A0A3A6U186_9GAMM</name>
<evidence type="ECO:0000313" key="2">
    <source>
        <dbReference type="Proteomes" id="UP000273022"/>
    </source>
</evidence>
<accession>A0A3A6U186</accession>
<comment type="caution">
    <text evidence="1">The sequence shown here is derived from an EMBL/GenBank/DDBJ whole genome shotgun (WGS) entry which is preliminary data.</text>
</comment>
<protein>
    <submittedName>
        <fullName evidence="1">ISKra4 family transposase</fullName>
    </submittedName>
</protein>
<keyword evidence="2" id="KW-1185">Reference proteome</keyword>
<dbReference type="AlphaFoldDB" id="A0A3A6U186"/>
<dbReference type="NCBIfam" id="NF033572">
    <property type="entry name" value="transpos_ISKra4"/>
    <property type="match status" value="1"/>
</dbReference>
<dbReference type="Proteomes" id="UP000273022">
    <property type="component" value="Unassembled WGS sequence"/>
</dbReference>
<dbReference type="EMBL" id="QYYH01000092">
    <property type="protein sequence ID" value="RJY10934.1"/>
    <property type="molecule type" value="Genomic_DNA"/>
</dbReference>
<proteinExistence type="predicted"/>
<evidence type="ECO:0000313" key="1">
    <source>
        <dbReference type="EMBL" id="RJY10934.1"/>
    </source>
</evidence>
<sequence length="325" mass="36975">MSSINTTTGAYTPKRQARNIVQDIAQDSDGFYLQQRYFSPENTSDLLVLTMDGKGTVMQPNSLRKCTKKGAKQQKLKGRLSAGEKKDRKRMAEVAAVYTTKPLHRSPESIMSRNDNSNVRPLRVPPRNKRVWASVERSAETVIEEAFLEVLERDPTQSRQWVVLVDGHPHQLKQIYRVMKKLNIDATVVMDFIHVLEYQWKAAWCLFEKDDPEVEDWIEKRETEILRGNASQVAKGLGGSATKRKLKQREGIDKCIGYLLKNKSRLEYGKALEQGFPIASGVIEGACRHLINDRLDITGARWSLEGAESILKLRSLRSSGDLEKY</sequence>
<organism evidence="1 2">
    <name type="scientific">Parashewanella spongiae</name>
    <dbReference type="NCBI Taxonomy" id="342950"/>
    <lineage>
        <taxon>Bacteria</taxon>
        <taxon>Pseudomonadati</taxon>
        <taxon>Pseudomonadota</taxon>
        <taxon>Gammaproteobacteria</taxon>
        <taxon>Alteromonadales</taxon>
        <taxon>Shewanellaceae</taxon>
        <taxon>Parashewanella</taxon>
    </lineage>
</organism>
<reference evidence="1 2" key="1">
    <citation type="submission" date="2018-09" db="EMBL/GenBank/DDBJ databases">
        <title>Phylogeny of the Shewanellaceae, and recommendation for two new genera, Pseudoshewanella and Parashewanella.</title>
        <authorList>
            <person name="Wang G."/>
        </authorList>
    </citation>
    <scope>NUCLEOTIDE SEQUENCE [LARGE SCALE GENOMIC DNA]</scope>
    <source>
        <strain evidence="1 2">KCTC 22492</strain>
    </source>
</reference>
<dbReference type="OrthoDB" id="9204559at2"/>
<gene>
    <name evidence="1" type="ORF">D5R81_13790</name>
</gene>